<gene>
    <name evidence="1" type="ORF">RF11_15134</name>
</gene>
<keyword evidence="2" id="KW-1185">Reference proteome</keyword>
<name>A0A0C2MJ26_THEKT</name>
<dbReference type="PANTHER" id="PTHR47163">
    <property type="entry name" value="DDE_TNP_IS1595 DOMAIN-CONTAINING PROTEIN"/>
    <property type="match status" value="1"/>
</dbReference>
<accession>A0A0C2MJ26</accession>
<comment type="caution">
    <text evidence="1">The sequence shown here is derived from an EMBL/GenBank/DDBJ whole genome shotgun (WGS) entry which is preliminary data.</text>
</comment>
<dbReference type="Proteomes" id="UP000031668">
    <property type="component" value="Unassembled WGS sequence"/>
</dbReference>
<dbReference type="AlphaFoldDB" id="A0A0C2MJ26"/>
<evidence type="ECO:0000313" key="1">
    <source>
        <dbReference type="EMBL" id="KII64360.1"/>
    </source>
</evidence>
<sequence length="196" mass="22424">MEPITNFLNIFASEENCIHYLVECGVLMLPQIFLKCGFSNISLSSKSWRCTRKQFRLGHLICGTNCNFTVTHYKKFLRHLVRDSLDFIDFQIGGENVIVEIDETKMGKSKHYRGHSVNDAWVLGGVERIGERRLFLVEVSDSTEATINTFKDPEAGAHTSSIEGTWIALIPNSSMKQDQFPLRRWQCGRNVLNDHL</sequence>
<evidence type="ECO:0008006" key="3">
    <source>
        <dbReference type="Google" id="ProtNLM"/>
    </source>
</evidence>
<protein>
    <recommendedName>
        <fullName evidence="3">ISXO2-like transposase domain-containing protein</fullName>
    </recommendedName>
</protein>
<dbReference type="InterPro" id="IPR053164">
    <property type="entry name" value="IS1016-like_transposase"/>
</dbReference>
<evidence type="ECO:0000313" key="2">
    <source>
        <dbReference type="Proteomes" id="UP000031668"/>
    </source>
</evidence>
<dbReference type="PANTHER" id="PTHR47163:SF2">
    <property type="entry name" value="SI:DKEY-17M8.2"/>
    <property type="match status" value="1"/>
</dbReference>
<dbReference type="OrthoDB" id="5984690at2759"/>
<dbReference type="EMBL" id="JWZT01004323">
    <property type="protein sequence ID" value="KII64360.1"/>
    <property type="molecule type" value="Genomic_DNA"/>
</dbReference>
<organism evidence="1 2">
    <name type="scientific">Thelohanellus kitauei</name>
    <name type="common">Myxosporean</name>
    <dbReference type="NCBI Taxonomy" id="669202"/>
    <lineage>
        <taxon>Eukaryota</taxon>
        <taxon>Metazoa</taxon>
        <taxon>Cnidaria</taxon>
        <taxon>Myxozoa</taxon>
        <taxon>Myxosporea</taxon>
        <taxon>Bivalvulida</taxon>
        <taxon>Platysporina</taxon>
        <taxon>Myxobolidae</taxon>
        <taxon>Thelohanellus</taxon>
    </lineage>
</organism>
<proteinExistence type="predicted"/>
<reference evidence="1 2" key="1">
    <citation type="journal article" date="2014" name="Genome Biol. Evol.">
        <title>The genome of the myxosporean Thelohanellus kitauei shows adaptations to nutrient acquisition within its fish host.</title>
        <authorList>
            <person name="Yang Y."/>
            <person name="Xiong J."/>
            <person name="Zhou Z."/>
            <person name="Huo F."/>
            <person name="Miao W."/>
            <person name="Ran C."/>
            <person name="Liu Y."/>
            <person name="Zhang J."/>
            <person name="Feng J."/>
            <person name="Wang M."/>
            <person name="Wang M."/>
            <person name="Wang L."/>
            <person name="Yao B."/>
        </authorList>
    </citation>
    <scope>NUCLEOTIDE SEQUENCE [LARGE SCALE GENOMIC DNA]</scope>
    <source>
        <strain evidence="1">Wuqing</strain>
    </source>
</reference>